<dbReference type="GO" id="GO:0047429">
    <property type="term" value="F:nucleoside triphosphate diphosphatase activity"/>
    <property type="evidence" value="ECO:0007669"/>
    <property type="project" value="InterPro"/>
</dbReference>
<feature type="transmembrane region" description="Helical" evidence="1">
    <location>
        <begin position="23"/>
        <end position="46"/>
    </location>
</feature>
<accession>A0A4U9RVJ1</accession>
<dbReference type="EMBL" id="LR590481">
    <property type="protein sequence ID" value="VTQ95828.1"/>
    <property type="molecule type" value="Genomic_DNA"/>
</dbReference>
<dbReference type="AlphaFoldDB" id="A0A4U9RVJ1"/>
<sequence>MQIFIIVNLKGIIKLFKNYRETWLHKLCFSLLVLYIKMNLGILIRIGVLQMSIEKLTEAIQQFNQERDWDKFHNLKDLAISISLESSELLECFQWKEVDYKSLNEEDKLKLKEEIADVAIYLLMFCNKANINLEEAIEEKIKKNSIKYPVDKFKGSSKKYNEI</sequence>
<protein>
    <submittedName>
        <fullName evidence="2">Putative pyrophosphatase</fullName>
    </submittedName>
</protein>
<dbReference type="KEGG" id="hhw:NCTC503_02591"/>
<dbReference type="Proteomes" id="UP000308489">
    <property type="component" value="Chromosome 1"/>
</dbReference>
<gene>
    <name evidence="2" type="ORF">NCTC503_02591</name>
</gene>
<dbReference type="CDD" id="cd11537">
    <property type="entry name" value="NTP-PPase_RS21-C6_like"/>
    <property type="match status" value="1"/>
</dbReference>
<evidence type="ECO:0000313" key="3">
    <source>
        <dbReference type="Proteomes" id="UP000308489"/>
    </source>
</evidence>
<organism evidence="2 3">
    <name type="scientific">Hathewaya histolytica</name>
    <name type="common">Clostridium histolyticum</name>
    <dbReference type="NCBI Taxonomy" id="1498"/>
    <lineage>
        <taxon>Bacteria</taxon>
        <taxon>Bacillati</taxon>
        <taxon>Bacillota</taxon>
        <taxon>Clostridia</taxon>
        <taxon>Eubacteriales</taxon>
        <taxon>Clostridiaceae</taxon>
        <taxon>Hathewaya</taxon>
    </lineage>
</organism>
<proteinExistence type="predicted"/>
<keyword evidence="1" id="KW-0812">Transmembrane</keyword>
<evidence type="ECO:0000256" key="1">
    <source>
        <dbReference type="SAM" id="Phobius"/>
    </source>
</evidence>
<dbReference type="GO" id="GO:0009143">
    <property type="term" value="P:nucleoside triphosphate catabolic process"/>
    <property type="evidence" value="ECO:0007669"/>
    <property type="project" value="InterPro"/>
</dbReference>
<keyword evidence="1" id="KW-0472">Membrane</keyword>
<keyword evidence="3" id="KW-1185">Reference proteome</keyword>
<evidence type="ECO:0000313" key="2">
    <source>
        <dbReference type="EMBL" id="VTQ95828.1"/>
    </source>
</evidence>
<keyword evidence="1" id="KW-1133">Transmembrane helix</keyword>
<dbReference type="Gene3D" id="1.10.287.1080">
    <property type="entry name" value="MazG-like"/>
    <property type="match status" value="1"/>
</dbReference>
<reference evidence="2 3" key="1">
    <citation type="submission" date="2019-05" db="EMBL/GenBank/DDBJ databases">
        <authorList>
            <consortium name="Pathogen Informatics"/>
        </authorList>
    </citation>
    <scope>NUCLEOTIDE SEQUENCE [LARGE SCALE GENOMIC DNA]</scope>
    <source>
        <strain evidence="2 3">NCTC503</strain>
    </source>
</reference>
<name>A0A4U9RVJ1_HATHI</name>
<dbReference type="PANTHER" id="PTHR46523">
    <property type="entry name" value="DCTP PYROPHOSPHATASE 1"/>
    <property type="match status" value="1"/>
</dbReference>
<dbReference type="SUPFAM" id="SSF101386">
    <property type="entry name" value="all-alpha NTP pyrophosphatases"/>
    <property type="match status" value="1"/>
</dbReference>
<dbReference type="PANTHER" id="PTHR46523:SF1">
    <property type="entry name" value="DCTP PYROPHOSPHATASE 1"/>
    <property type="match status" value="1"/>
</dbReference>
<dbReference type="InterPro" id="IPR052555">
    <property type="entry name" value="dCTP_Pyrophosphatase"/>
</dbReference>
<dbReference type="Pfam" id="PF12643">
    <property type="entry name" value="MazG-like"/>
    <property type="match status" value="1"/>
</dbReference>
<dbReference type="InterPro" id="IPR025984">
    <property type="entry name" value="DCTPP"/>
</dbReference>